<organism evidence="1 2">
    <name type="scientific">Brevibacillus laterosporus</name>
    <name type="common">Bacillus laterosporus</name>
    <dbReference type="NCBI Taxonomy" id="1465"/>
    <lineage>
        <taxon>Bacteria</taxon>
        <taxon>Bacillati</taxon>
        <taxon>Bacillota</taxon>
        <taxon>Bacilli</taxon>
        <taxon>Bacillales</taxon>
        <taxon>Paenibacillaceae</taxon>
        <taxon>Brevibacillus</taxon>
    </lineage>
</organism>
<evidence type="ECO:0000313" key="2">
    <source>
        <dbReference type="Proteomes" id="UP000319432"/>
    </source>
</evidence>
<reference evidence="1 2" key="1">
    <citation type="submission" date="2018-11" db="EMBL/GenBank/DDBJ databases">
        <title>Phylogenetic determinants of toxin gene distribution in genomes of Brevibacillus laterosporus.</title>
        <authorList>
            <person name="Glare T.R."/>
            <person name="Durrant A."/>
            <person name="Berry C."/>
            <person name="Palma L."/>
            <person name="Ormskirk M."/>
            <person name="Cox M.O."/>
        </authorList>
    </citation>
    <scope>NUCLEOTIDE SEQUENCE [LARGE SCALE GENOMIC DNA]</scope>
    <source>
        <strain evidence="1 2">1821L</strain>
    </source>
</reference>
<dbReference type="EMBL" id="CP033464">
    <property type="protein sequence ID" value="QDX94364.1"/>
    <property type="molecule type" value="Genomic_DNA"/>
</dbReference>
<sequence>MKLIQLSENTVVRAYYAEDGEHCMATGSLISYTPAGSFLFVAKRKGNKKVFVRKDGASKYEYSAQEFMDNYENGVALEVN</sequence>
<dbReference type="Proteomes" id="UP000319432">
    <property type="component" value="Chromosome"/>
</dbReference>
<keyword evidence="2" id="KW-1185">Reference proteome</keyword>
<name>A0A518VBK3_BRELA</name>
<gene>
    <name evidence="1" type="ORF">EEL30_19995</name>
</gene>
<proteinExistence type="predicted"/>
<accession>A0A518VBK3</accession>
<protein>
    <submittedName>
        <fullName evidence="1">Uncharacterized protein</fullName>
    </submittedName>
</protein>
<dbReference type="AlphaFoldDB" id="A0A518VBK3"/>
<evidence type="ECO:0000313" key="1">
    <source>
        <dbReference type="EMBL" id="QDX94364.1"/>
    </source>
</evidence>